<feature type="binding site" evidence="3">
    <location>
        <position position="33"/>
    </location>
    <ligand>
        <name>Mg(2+)</name>
        <dbReference type="ChEBI" id="CHEBI:18420"/>
    </ligand>
</feature>
<dbReference type="InterPro" id="IPR018520">
    <property type="entry name" value="UPP_synth-like_CS"/>
</dbReference>
<evidence type="ECO:0000256" key="1">
    <source>
        <dbReference type="ARBA" id="ARBA00022679"/>
    </source>
</evidence>
<comment type="caution">
    <text evidence="4">The sequence shown here is derived from an EMBL/GenBank/DDBJ whole genome shotgun (WGS) entry which is preliminary data.</text>
</comment>
<dbReference type="GO" id="GO:0045547">
    <property type="term" value="F:ditrans,polycis-polyprenyl diphosphate synthase [(2E,6E)-farnesyl diphosphate specific] activity"/>
    <property type="evidence" value="ECO:0007669"/>
    <property type="project" value="TreeGrafter"/>
</dbReference>
<dbReference type="SUPFAM" id="SSF64005">
    <property type="entry name" value="Undecaprenyl diphosphate synthase"/>
    <property type="match status" value="1"/>
</dbReference>
<dbReference type="RefSeq" id="WP_147685846.1">
    <property type="nucleotide sequence ID" value="NZ_VDUX01000003.1"/>
</dbReference>
<dbReference type="GO" id="GO:0005886">
    <property type="term" value="C:plasma membrane"/>
    <property type="evidence" value="ECO:0007669"/>
    <property type="project" value="TreeGrafter"/>
</dbReference>
<organism evidence="4 5">
    <name type="scientific">Aeromicrobium terrae</name>
    <dbReference type="NCBI Taxonomy" id="2498846"/>
    <lineage>
        <taxon>Bacteria</taxon>
        <taxon>Bacillati</taxon>
        <taxon>Actinomycetota</taxon>
        <taxon>Actinomycetes</taxon>
        <taxon>Propionibacteriales</taxon>
        <taxon>Nocardioidaceae</taxon>
        <taxon>Aeromicrobium</taxon>
    </lineage>
</organism>
<dbReference type="InterPro" id="IPR036424">
    <property type="entry name" value="UPP_synth-like_sf"/>
</dbReference>
<feature type="active site" evidence="3">
    <location>
        <position position="33"/>
    </location>
</feature>
<sequence>MGVSDLLYGAYERRLLRQLDQSRLPHHVGAIVDGNRRWAKDARTDLESGYQAGAAKVDEFLEWCHDLGVGTVTFWVLSTDNLQRPQEELASILDAVEGLVDRLADDGRWHLTLMGSLELLPPESAGRLKGAADRTAGVQGMRVNVCVGYGGRQELTDAMRSLLLEKAAEGRDLEEVARTLEVDHIAEHLYTKGQPDPDLVIRTSGEQRLSGFLLWQSVHSEFYFSDVLWPAFRRVDLLRAMRSYASRERRFGA</sequence>
<feature type="binding site" evidence="3">
    <location>
        <begin position="78"/>
        <end position="80"/>
    </location>
    <ligand>
        <name>substrate</name>
    </ligand>
</feature>
<feature type="binding site" evidence="3">
    <location>
        <position position="38"/>
    </location>
    <ligand>
        <name>substrate</name>
    </ligand>
</feature>
<dbReference type="Pfam" id="PF01255">
    <property type="entry name" value="Prenyltransf"/>
    <property type="match status" value="1"/>
</dbReference>
<dbReference type="GO" id="GO:0000287">
    <property type="term" value="F:magnesium ion binding"/>
    <property type="evidence" value="ECO:0007669"/>
    <property type="project" value="UniProtKB-UniRule"/>
</dbReference>
<dbReference type="OrthoDB" id="4191603at2"/>
<dbReference type="Gene3D" id="3.40.1180.10">
    <property type="entry name" value="Decaprenyl diphosphate synthase-like"/>
    <property type="match status" value="1"/>
</dbReference>
<feature type="active site" description="Proton acceptor" evidence="3">
    <location>
        <position position="81"/>
    </location>
</feature>
<feature type="binding site" evidence="3">
    <location>
        <begin position="208"/>
        <end position="210"/>
    </location>
    <ligand>
        <name>substrate</name>
    </ligand>
</feature>
<dbReference type="PANTHER" id="PTHR10291">
    <property type="entry name" value="DEHYDRODOLICHYL DIPHOSPHATE SYNTHASE FAMILY MEMBER"/>
    <property type="match status" value="1"/>
</dbReference>
<feature type="binding site" evidence="3">
    <location>
        <position position="221"/>
    </location>
    <ligand>
        <name>Mg(2+)</name>
        <dbReference type="ChEBI" id="CHEBI:18420"/>
    </ligand>
</feature>
<dbReference type="PANTHER" id="PTHR10291:SF43">
    <property type="entry name" value="DEHYDRODOLICHYL DIPHOSPHATE SYNTHASE COMPLEX SUBUNIT DHDDS"/>
    <property type="match status" value="1"/>
</dbReference>
<keyword evidence="1 3" id="KW-0808">Transferase</keyword>
<comment type="cofactor">
    <cofactor evidence="3">
        <name>Mg(2+)</name>
        <dbReference type="ChEBI" id="CHEBI:18420"/>
    </cofactor>
    <text evidence="3">Binds 2 magnesium ions per subunit.</text>
</comment>
<dbReference type="EMBL" id="VDUX01000003">
    <property type="protein sequence ID" value="TXL61509.1"/>
    <property type="molecule type" value="Genomic_DNA"/>
</dbReference>
<keyword evidence="3" id="KW-0460">Magnesium</keyword>
<feature type="binding site" evidence="3">
    <location>
        <position position="202"/>
    </location>
    <ligand>
        <name>substrate</name>
    </ligand>
</feature>
<protein>
    <recommendedName>
        <fullName evidence="3">Isoprenyl transferase</fullName>
        <ecNumber evidence="3">2.5.1.-</ecNumber>
    </recommendedName>
</protein>
<keyword evidence="3" id="KW-0479">Metal-binding</keyword>
<feature type="binding site" evidence="3">
    <location>
        <position position="84"/>
    </location>
    <ligand>
        <name>substrate</name>
    </ligand>
</feature>
<dbReference type="PROSITE" id="PS01066">
    <property type="entry name" value="UPP_SYNTHASE"/>
    <property type="match status" value="1"/>
</dbReference>
<accession>A0A5C8NIB3</accession>
<evidence type="ECO:0000256" key="2">
    <source>
        <dbReference type="ARBA" id="ARBA00038453"/>
    </source>
</evidence>
<dbReference type="CDD" id="cd00475">
    <property type="entry name" value="Cis_IPPS"/>
    <property type="match status" value="1"/>
</dbReference>
<comment type="caution">
    <text evidence="3">Lacks conserved residue(s) required for the propagation of feature annotation.</text>
</comment>
<evidence type="ECO:0000313" key="4">
    <source>
        <dbReference type="EMBL" id="TXL61509.1"/>
    </source>
</evidence>
<dbReference type="EC" id="2.5.1.-" evidence="3"/>
<comment type="function">
    <text evidence="3">Catalyzes the condensation of isopentenyl diphosphate (IPP) with allylic pyrophosphates generating different type of terpenoids.</text>
</comment>
<evidence type="ECO:0000256" key="3">
    <source>
        <dbReference type="HAMAP-Rule" id="MF_01139"/>
    </source>
</evidence>
<evidence type="ECO:0000313" key="5">
    <source>
        <dbReference type="Proteomes" id="UP000321571"/>
    </source>
</evidence>
<gene>
    <name evidence="4" type="ORF">FHP06_08800</name>
</gene>
<dbReference type="GO" id="GO:0033850">
    <property type="term" value="F:Z-farnesyl diphosphate synthase activity"/>
    <property type="evidence" value="ECO:0007669"/>
    <property type="project" value="TreeGrafter"/>
</dbReference>
<dbReference type="NCBIfam" id="TIGR00055">
    <property type="entry name" value="uppS"/>
    <property type="match status" value="1"/>
</dbReference>
<dbReference type="Proteomes" id="UP000321571">
    <property type="component" value="Unassembled WGS sequence"/>
</dbReference>
<reference evidence="4 5" key="1">
    <citation type="submission" date="2019-06" db="EMBL/GenBank/DDBJ databases">
        <title>Aeromicrobium sp. nov., isolated from a maize field.</title>
        <authorList>
            <person name="Lin S.-Y."/>
            <person name="Tsai C.-F."/>
            <person name="Young C.-C."/>
        </authorList>
    </citation>
    <scope>NUCLEOTIDE SEQUENCE [LARGE SCALE GENOMIC DNA]</scope>
    <source>
        <strain evidence="4 5">CC-CFT486</strain>
    </source>
</reference>
<dbReference type="HAMAP" id="MF_01139">
    <property type="entry name" value="ISPT"/>
    <property type="match status" value="1"/>
</dbReference>
<name>A0A5C8NIB3_9ACTN</name>
<feature type="binding site" evidence="3">
    <location>
        <begin position="34"/>
        <end position="37"/>
    </location>
    <ligand>
        <name>substrate</name>
    </ligand>
</feature>
<comment type="subunit">
    <text evidence="3">Homodimer.</text>
</comment>
<dbReference type="AlphaFoldDB" id="A0A5C8NIB3"/>
<dbReference type="GO" id="GO:0016094">
    <property type="term" value="P:polyprenol biosynthetic process"/>
    <property type="evidence" value="ECO:0007669"/>
    <property type="project" value="TreeGrafter"/>
</dbReference>
<dbReference type="InterPro" id="IPR001441">
    <property type="entry name" value="UPP_synth-like"/>
</dbReference>
<dbReference type="NCBIfam" id="NF011403">
    <property type="entry name" value="PRK14828.1"/>
    <property type="match status" value="1"/>
</dbReference>
<proteinExistence type="inferred from homology"/>
<keyword evidence="5" id="KW-1185">Reference proteome</keyword>
<comment type="similarity">
    <text evidence="2">Belongs to the UPP synthase family. Z-FPP synthase subfamily.</text>
</comment>